<evidence type="ECO:0000259" key="10">
    <source>
        <dbReference type="Pfam" id="PF13614"/>
    </source>
</evidence>
<keyword evidence="13" id="KW-1185">Reference proteome</keyword>
<dbReference type="Proteomes" id="UP000295733">
    <property type="component" value="Unassembled WGS sequence"/>
</dbReference>
<evidence type="ECO:0000256" key="1">
    <source>
        <dbReference type="ARBA" id="ARBA00008883"/>
    </source>
</evidence>
<dbReference type="InterPro" id="IPR032807">
    <property type="entry name" value="GNVR"/>
</dbReference>
<keyword evidence="3" id="KW-0547">Nucleotide-binding</keyword>
<dbReference type="SUPFAM" id="SSF52540">
    <property type="entry name" value="P-loop containing nucleoside triphosphate hydrolases"/>
    <property type="match status" value="1"/>
</dbReference>
<dbReference type="GO" id="GO:0004713">
    <property type="term" value="F:protein tyrosine kinase activity"/>
    <property type="evidence" value="ECO:0007669"/>
    <property type="project" value="UniProtKB-KW"/>
</dbReference>
<accession>A0A4R2NGJ2</accession>
<dbReference type="InterPro" id="IPR050445">
    <property type="entry name" value="Bact_polysacc_biosynth/exp"/>
</dbReference>
<dbReference type="InterPro" id="IPR025669">
    <property type="entry name" value="AAA_dom"/>
</dbReference>
<evidence type="ECO:0000256" key="9">
    <source>
        <dbReference type="SAM" id="Phobius"/>
    </source>
</evidence>
<evidence type="ECO:0000313" key="13">
    <source>
        <dbReference type="Proteomes" id="UP000295733"/>
    </source>
</evidence>
<keyword evidence="9" id="KW-0472">Membrane</keyword>
<feature type="domain" description="AAA" evidence="10">
    <location>
        <begin position="247"/>
        <end position="361"/>
    </location>
</feature>
<evidence type="ECO:0000256" key="7">
    <source>
        <dbReference type="ARBA" id="ARBA00053015"/>
    </source>
</evidence>
<dbReference type="AlphaFoldDB" id="A0A4R2NGJ2"/>
<dbReference type="PANTHER" id="PTHR32309">
    <property type="entry name" value="TYROSINE-PROTEIN KINASE"/>
    <property type="match status" value="1"/>
</dbReference>
<dbReference type="InterPro" id="IPR027417">
    <property type="entry name" value="P-loop_NTPase"/>
</dbReference>
<gene>
    <name evidence="12" type="ORF">EV656_1224</name>
</gene>
<evidence type="ECO:0000313" key="12">
    <source>
        <dbReference type="EMBL" id="TCP20224.1"/>
    </source>
</evidence>
<dbReference type="GO" id="GO:0005524">
    <property type="term" value="F:ATP binding"/>
    <property type="evidence" value="ECO:0007669"/>
    <property type="project" value="UniProtKB-KW"/>
</dbReference>
<dbReference type="Gene3D" id="3.40.50.300">
    <property type="entry name" value="P-loop containing nucleotide triphosphate hydrolases"/>
    <property type="match status" value="1"/>
</dbReference>
<dbReference type="PANTHER" id="PTHR32309:SF32">
    <property type="entry name" value="TYROSINE-PROTEIN KINASE ETK-RELATED"/>
    <property type="match status" value="1"/>
</dbReference>
<keyword evidence="5" id="KW-0067">ATP-binding</keyword>
<evidence type="ECO:0000256" key="6">
    <source>
        <dbReference type="ARBA" id="ARBA00023137"/>
    </source>
</evidence>
<comment type="catalytic activity">
    <reaction evidence="7">
        <text>L-tyrosyl-[protein] + ATP = O-phospho-L-tyrosyl-[protein] + ADP + H(+)</text>
        <dbReference type="Rhea" id="RHEA:10596"/>
        <dbReference type="Rhea" id="RHEA-COMP:10136"/>
        <dbReference type="Rhea" id="RHEA-COMP:20101"/>
        <dbReference type="ChEBI" id="CHEBI:15378"/>
        <dbReference type="ChEBI" id="CHEBI:30616"/>
        <dbReference type="ChEBI" id="CHEBI:46858"/>
        <dbReference type="ChEBI" id="CHEBI:61978"/>
        <dbReference type="ChEBI" id="CHEBI:456216"/>
    </reaction>
</comment>
<dbReference type="EMBL" id="SLXL01000022">
    <property type="protein sequence ID" value="TCP20224.1"/>
    <property type="molecule type" value="Genomic_DNA"/>
</dbReference>
<organism evidence="12 13">
    <name type="scientific">Rhodovulum adriaticum</name>
    <name type="common">Rhodopseudomonas adriatica</name>
    <dbReference type="NCBI Taxonomy" id="35804"/>
    <lineage>
        <taxon>Bacteria</taxon>
        <taxon>Pseudomonadati</taxon>
        <taxon>Pseudomonadota</taxon>
        <taxon>Alphaproteobacteria</taxon>
        <taxon>Rhodobacterales</taxon>
        <taxon>Paracoccaceae</taxon>
        <taxon>Rhodovulum</taxon>
    </lineage>
</organism>
<keyword evidence="2" id="KW-0808">Transferase</keyword>
<keyword evidence="4" id="KW-0418">Kinase</keyword>
<evidence type="ECO:0000256" key="4">
    <source>
        <dbReference type="ARBA" id="ARBA00022777"/>
    </source>
</evidence>
<proteinExistence type="inferred from homology"/>
<feature type="coiled-coil region" evidence="8">
    <location>
        <begin position="24"/>
        <end position="79"/>
    </location>
</feature>
<dbReference type="InterPro" id="IPR005702">
    <property type="entry name" value="Wzc-like_C"/>
</dbReference>
<dbReference type="CDD" id="cd05387">
    <property type="entry name" value="BY-kinase"/>
    <property type="match status" value="1"/>
</dbReference>
<comment type="caution">
    <text evidence="12">The sequence shown here is derived from an EMBL/GenBank/DDBJ whole genome shotgun (WGS) entry which is preliminary data.</text>
</comment>
<dbReference type="Pfam" id="PF13807">
    <property type="entry name" value="GNVR"/>
    <property type="match status" value="1"/>
</dbReference>
<evidence type="ECO:0000256" key="3">
    <source>
        <dbReference type="ARBA" id="ARBA00022741"/>
    </source>
</evidence>
<protein>
    <submittedName>
        <fullName evidence="12">Capsular exopolysaccharide synthesis family protein</fullName>
    </submittedName>
</protein>
<keyword evidence="8" id="KW-0175">Coiled coil</keyword>
<keyword evidence="9" id="KW-1133">Transmembrane helix</keyword>
<sequence length="430" mass="47375">MRAAEAALNHYRQSQDSVDLTFETENLLTQISSVEAELTTLEGEEEELLERYTVDHPAYRKLVAEKERLNERFKALQGQVEALPDTQQGVLNLSRDLKLKQEIYTKLLERAQEVRVLKASTVGNVRVLDRAQASTVPIAPSKGRIIMLSIILGGMLGSGIVLIRNWLRRGIEGGEELEALGMPVFASITYASAMDEITARGDSLPILAVDEPNSLTVEALKSLRTSLHFGMLDAQSRSLAITSAAPSAGKTFTSVNLATLMAQAGQKVCLVDADLRRGKLHKYFGNEKTQPGLAEYLAGAVQLRDIISETEIKGLFFLSTGRRPPNPSELLMQKRFSDLVTQLDGEFDFTLIDSPPALAVTDPVIIARQVGATVAIIRYDETTVPEVAALQDTFDKAGVKLAGGVLNALDPREARKRYGYNYNYRYEYRG</sequence>
<evidence type="ECO:0000256" key="2">
    <source>
        <dbReference type="ARBA" id="ARBA00022679"/>
    </source>
</evidence>
<feature type="transmembrane region" description="Helical" evidence="9">
    <location>
        <begin position="145"/>
        <end position="163"/>
    </location>
</feature>
<dbReference type="Pfam" id="PF13614">
    <property type="entry name" value="AAA_31"/>
    <property type="match status" value="1"/>
</dbReference>
<evidence type="ECO:0000256" key="5">
    <source>
        <dbReference type="ARBA" id="ARBA00022840"/>
    </source>
</evidence>
<dbReference type="FunFam" id="3.40.50.300:FF:000527">
    <property type="entry name" value="Tyrosine-protein kinase etk"/>
    <property type="match status" value="1"/>
</dbReference>
<evidence type="ECO:0000259" key="11">
    <source>
        <dbReference type="Pfam" id="PF13807"/>
    </source>
</evidence>
<comment type="similarity">
    <text evidence="1">Belongs to the etk/wzc family.</text>
</comment>
<name>A0A4R2NGJ2_RHOAD</name>
<reference evidence="12 13" key="1">
    <citation type="submission" date="2019-03" db="EMBL/GenBank/DDBJ databases">
        <title>Genomic Encyclopedia of Type Strains, Phase IV (KMG-IV): sequencing the most valuable type-strain genomes for metagenomic binning, comparative biology and taxonomic classification.</title>
        <authorList>
            <person name="Goeker M."/>
        </authorList>
    </citation>
    <scope>NUCLEOTIDE SEQUENCE [LARGE SCALE GENOMIC DNA]</scope>
    <source>
        <strain evidence="12 13">DSM 2781</strain>
    </source>
</reference>
<dbReference type="GO" id="GO:0042802">
    <property type="term" value="F:identical protein binding"/>
    <property type="evidence" value="ECO:0007669"/>
    <property type="project" value="UniProtKB-ARBA"/>
</dbReference>
<keyword evidence="9" id="KW-0812">Transmembrane</keyword>
<dbReference type="GO" id="GO:0005886">
    <property type="term" value="C:plasma membrane"/>
    <property type="evidence" value="ECO:0007669"/>
    <property type="project" value="UniProtKB-ARBA"/>
</dbReference>
<feature type="domain" description="Tyrosine-protein kinase G-rich" evidence="11">
    <location>
        <begin position="85"/>
        <end position="165"/>
    </location>
</feature>
<keyword evidence="6" id="KW-0829">Tyrosine-protein kinase</keyword>
<evidence type="ECO:0000256" key="8">
    <source>
        <dbReference type="SAM" id="Coils"/>
    </source>
</evidence>
<dbReference type="NCBIfam" id="TIGR01007">
    <property type="entry name" value="eps_fam"/>
    <property type="match status" value="1"/>
</dbReference>